<evidence type="ECO:0000259" key="5">
    <source>
        <dbReference type="PROSITE" id="PS50931"/>
    </source>
</evidence>
<dbReference type="PANTHER" id="PTHR30126">
    <property type="entry name" value="HTH-TYPE TRANSCRIPTIONAL REGULATOR"/>
    <property type="match status" value="1"/>
</dbReference>
<evidence type="ECO:0000256" key="4">
    <source>
        <dbReference type="ARBA" id="ARBA00023163"/>
    </source>
</evidence>
<keyword evidence="7" id="KW-1185">Reference proteome</keyword>
<dbReference type="InterPro" id="IPR000847">
    <property type="entry name" value="LysR_HTH_N"/>
</dbReference>
<accession>A0ABW8D997</accession>
<dbReference type="Gene3D" id="3.40.190.290">
    <property type="match status" value="1"/>
</dbReference>
<evidence type="ECO:0000256" key="2">
    <source>
        <dbReference type="ARBA" id="ARBA00023015"/>
    </source>
</evidence>
<evidence type="ECO:0000313" key="7">
    <source>
        <dbReference type="Proteomes" id="UP001615550"/>
    </source>
</evidence>
<evidence type="ECO:0000256" key="3">
    <source>
        <dbReference type="ARBA" id="ARBA00023125"/>
    </source>
</evidence>
<dbReference type="PANTHER" id="PTHR30126:SF40">
    <property type="entry name" value="HTH-TYPE TRANSCRIPTIONAL REGULATOR GLTR"/>
    <property type="match status" value="1"/>
</dbReference>
<sequence length="291" mass="33622">MDIVEIKSFLAVVEYRSYTLAAKRVYVTQSTMSKRIRRLEDELGSRLFIMDGARLILTEAANHFIPYARQIVAAYNNMVKSFKEQAQSFEHYLLIGATVFVSHYVLPQFISFLKNTDSRLQIYIKTMAEYDVETYLNHGLVDVVISPERDISDAFSTVNLWNEAYALKVNKTHDLAKQKKIISLAELASFPAVLNEQTTSLRDKIELVFQENSLDLNIGYEISTVDGIRAMVEHGLGWSYLPKDVTSNELCELQINEIDVNLNFNAYFQKRRSHEVSIQTFLNYFNKWQKT</sequence>
<comment type="similarity">
    <text evidence="1">Belongs to the LysR transcriptional regulatory family.</text>
</comment>
<dbReference type="Pfam" id="PF00126">
    <property type="entry name" value="HTH_1"/>
    <property type="match status" value="1"/>
</dbReference>
<organism evidence="6 7">
    <name type="scientific">Legionella lytica</name>
    <dbReference type="NCBI Taxonomy" id="96232"/>
    <lineage>
        <taxon>Bacteria</taxon>
        <taxon>Pseudomonadati</taxon>
        <taxon>Pseudomonadota</taxon>
        <taxon>Gammaproteobacteria</taxon>
        <taxon>Legionellales</taxon>
        <taxon>Legionellaceae</taxon>
        <taxon>Legionella</taxon>
    </lineage>
</organism>
<dbReference type="InterPro" id="IPR036390">
    <property type="entry name" value="WH_DNA-bd_sf"/>
</dbReference>
<feature type="domain" description="HTH lysR-type" evidence="5">
    <location>
        <begin position="1"/>
        <end position="58"/>
    </location>
</feature>
<keyword evidence="3" id="KW-0238">DNA-binding</keyword>
<dbReference type="InterPro" id="IPR005119">
    <property type="entry name" value="LysR_subst-bd"/>
</dbReference>
<name>A0ABW8D997_9GAMM</name>
<comment type="caution">
    <text evidence="6">The sequence shown here is derived from an EMBL/GenBank/DDBJ whole genome shotgun (WGS) entry which is preliminary data.</text>
</comment>
<evidence type="ECO:0000256" key="1">
    <source>
        <dbReference type="ARBA" id="ARBA00009437"/>
    </source>
</evidence>
<protein>
    <submittedName>
        <fullName evidence="6">LysR family transcriptional regulator</fullName>
    </submittedName>
</protein>
<reference evidence="6 7" key="1">
    <citation type="submission" date="2024-08" db="EMBL/GenBank/DDBJ databases">
        <title>Draft Genome Sequence of Legionella lytica strain DSB2004, Isolated From a Fire Sprinkler System.</title>
        <authorList>
            <person name="Everhart A.D."/>
            <person name="Kidane D.T."/>
            <person name="Farone A.L."/>
            <person name="Farone M.B."/>
        </authorList>
    </citation>
    <scope>NUCLEOTIDE SEQUENCE [LARGE SCALE GENOMIC DNA]</scope>
    <source>
        <strain evidence="6 7">DSB2004</strain>
    </source>
</reference>
<dbReference type="SUPFAM" id="SSF46785">
    <property type="entry name" value="Winged helix' DNA-binding domain"/>
    <property type="match status" value="1"/>
</dbReference>
<gene>
    <name evidence="6" type="ORF">ACD661_12020</name>
</gene>
<keyword evidence="4" id="KW-0804">Transcription</keyword>
<dbReference type="Proteomes" id="UP001615550">
    <property type="component" value="Unassembled WGS sequence"/>
</dbReference>
<keyword evidence="2" id="KW-0805">Transcription regulation</keyword>
<dbReference type="PRINTS" id="PR00039">
    <property type="entry name" value="HTHLYSR"/>
</dbReference>
<proteinExistence type="inferred from homology"/>
<dbReference type="EMBL" id="JBGORX010000005">
    <property type="protein sequence ID" value="MFJ1269284.1"/>
    <property type="molecule type" value="Genomic_DNA"/>
</dbReference>
<dbReference type="InterPro" id="IPR036388">
    <property type="entry name" value="WH-like_DNA-bd_sf"/>
</dbReference>
<dbReference type="RefSeq" id="WP_400188108.1">
    <property type="nucleotide sequence ID" value="NZ_JBGORX010000005.1"/>
</dbReference>
<dbReference type="SUPFAM" id="SSF53850">
    <property type="entry name" value="Periplasmic binding protein-like II"/>
    <property type="match status" value="1"/>
</dbReference>
<dbReference type="Gene3D" id="1.10.10.10">
    <property type="entry name" value="Winged helix-like DNA-binding domain superfamily/Winged helix DNA-binding domain"/>
    <property type="match status" value="1"/>
</dbReference>
<dbReference type="Pfam" id="PF03466">
    <property type="entry name" value="LysR_substrate"/>
    <property type="match status" value="1"/>
</dbReference>
<dbReference type="PROSITE" id="PS50931">
    <property type="entry name" value="HTH_LYSR"/>
    <property type="match status" value="1"/>
</dbReference>
<dbReference type="CDD" id="cd05466">
    <property type="entry name" value="PBP2_LTTR_substrate"/>
    <property type="match status" value="1"/>
</dbReference>
<evidence type="ECO:0000313" key="6">
    <source>
        <dbReference type="EMBL" id="MFJ1269284.1"/>
    </source>
</evidence>